<evidence type="ECO:0000256" key="3">
    <source>
        <dbReference type="ARBA" id="ARBA00022777"/>
    </source>
</evidence>
<dbReference type="InterPro" id="IPR017441">
    <property type="entry name" value="Protein_kinase_ATP_BS"/>
</dbReference>
<keyword evidence="5" id="KW-0472">Membrane</keyword>
<evidence type="ECO:0000256" key="4">
    <source>
        <dbReference type="ARBA" id="ARBA00022840"/>
    </source>
</evidence>
<dbReference type="PROSITE" id="PS50011">
    <property type="entry name" value="PROTEIN_KINASE_DOM"/>
    <property type="match status" value="1"/>
</dbReference>
<dbReference type="PANTHER" id="PTHR43289:SF6">
    <property type="entry name" value="SERINE_THREONINE-PROTEIN KINASE NEKL-3"/>
    <property type="match status" value="1"/>
</dbReference>
<dbReference type="PANTHER" id="PTHR43289">
    <property type="entry name" value="MITOGEN-ACTIVATED PROTEIN KINASE KINASE KINASE 20-RELATED"/>
    <property type="match status" value="1"/>
</dbReference>
<dbReference type="PROSITE" id="PS00108">
    <property type="entry name" value="PROTEIN_KINASE_ST"/>
    <property type="match status" value="1"/>
</dbReference>
<sequence>MNGQDATANKTSSPIKIPGYRIKGVLGRGGMATVYLAIQESLNRKVALKILDQNQVQGEQFSKRFLREARIVSQLMHPNIVTVFDVGVYQGYHYLSMEYIAGRDLKQAYMDLSRKELINIIKDIARALNFSAKKGYVHRDVKPENIMLHEGDNRVLLMDFGIARSYQNNHGLTKIGSALGTPYYMSPEQNKGLHADHRSDIYSLGVVFFYVLSGYVPYDADSAVAIGIKHITAEIPILSGELKIFQPIINTCMAKEADDRYQTAAELIQALDKISDADLLAIEERSASFQQEGKDHHAQTLIGAEFDSHIDHSIATKTAAPVSTPTSASKSHERKAFGGFLLILVLLISGSLIYQQRNELINYAKSFKISWLNQLIEKIQPLLVHQQIAKKIQIDEVKKTTTSAPVATPIKAPVATDEIKVQKTIDAQYALKLNYIDKIQALIDSNNSSQALKLMAQMQVTFPELSEEIKFITTHEQLQQVQTIARQLDSAKKYIESGTIFSADNNNAISELETILRLQADNQEALILLGNINRRWLTKSIQQSASWRLRKDLQALDSLLGRLNTEHAPLLTQQKELQQAISNLARIMNLLKLADENFNKGLYISPENNNAYQYYQKALSISPHNRHAKEQLRAIQFQLENQITQSINEDRLTQAALFIEQIQSIYKPSDWLLKIEASLEQAVDARQPKIDKVRLSSRPLKSLNQAQETNLQPGRRLHIGFHFKNMVNAPTLLQAALLDGSGRIKIAQKPVILSASEGNHFFQIDLPVEGFSEGSYILEVRLENKRLLSQTFLVGSITQP</sequence>
<reference evidence="7" key="1">
    <citation type="submission" date="2018-06" db="EMBL/GenBank/DDBJ databases">
        <authorList>
            <person name="Zhirakovskaya E."/>
        </authorList>
    </citation>
    <scope>NUCLEOTIDE SEQUENCE</scope>
</reference>
<dbReference type="PROSITE" id="PS00107">
    <property type="entry name" value="PROTEIN_KINASE_ATP"/>
    <property type="match status" value="1"/>
</dbReference>
<feature type="domain" description="Protein kinase" evidence="6">
    <location>
        <begin position="20"/>
        <end position="272"/>
    </location>
</feature>
<keyword evidence="5" id="KW-0812">Transmembrane</keyword>
<dbReference type="Pfam" id="PF00069">
    <property type="entry name" value="Pkinase"/>
    <property type="match status" value="1"/>
</dbReference>
<accession>A0A3B1BFF8</accession>
<feature type="transmembrane region" description="Helical" evidence="5">
    <location>
        <begin position="336"/>
        <end position="354"/>
    </location>
</feature>
<organism evidence="7">
    <name type="scientific">hydrothermal vent metagenome</name>
    <dbReference type="NCBI Taxonomy" id="652676"/>
    <lineage>
        <taxon>unclassified sequences</taxon>
        <taxon>metagenomes</taxon>
        <taxon>ecological metagenomes</taxon>
    </lineage>
</organism>
<dbReference type="GO" id="GO:0005524">
    <property type="term" value="F:ATP binding"/>
    <property type="evidence" value="ECO:0007669"/>
    <property type="project" value="UniProtKB-KW"/>
</dbReference>
<dbReference type="InterPro" id="IPR008271">
    <property type="entry name" value="Ser/Thr_kinase_AS"/>
</dbReference>
<dbReference type="Gene3D" id="3.30.200.20">
    <property type="entry name" value="Phosphorylase Kinase, domain 1"/>
    <property type="match status" value="1"/>
</dbReference>
<keyword evidence="3 7" id="KW-0418">Kinase</keyword>
<dbReference type="Gene3D" id="1.10.510.10">
    <property type="entry name" value="Transferase(Phosphotransferase) domain 1"/>
    <property type="match status" value="1"/>
</dbReference>
<dbReference type="InterPro" id="IPR011009">
    <property type="entry name" value="Kinase-like_dom_sf"/>
</dbReference>
<dbReference type="InterPro" id="IPR011990">
    <property type="entry name" value="TPR-like_helical_dom_sf"/>
</dbReference>
<dbReference type="EC" id="2.7.11.1" evidence="7"/>
<keyword evidence="1 7" id="KW-0808">Transferase</keyword>
<dbReference type="GO" id="GO:0004674">
    <property type="term" value="F:protein serine/threonine kinase activity"/>
    <property type="evidence" value="ECO:0007669"/>
    <property type="project" value="UniProtKB-KW"/>
</dbReference>
<evidence type="ECO:0000256" key="2">
    <source>
        <dbReference type="ARBA" id="ARBA00022741"/>
    </source>
</evidence>
<dbReference type="Gene3D" id="1.25.40.10">
    <property type="entry name" value="Tetratricopeptide repeat domain"/>
    <property type="match status" value="1"/>
</dbReference>
<dbReference type="CDD" id="cd14014">
    <property type="entry name" value="STKc_PknB_like"/>
    <property type="match status" value="1"/>
</dbReference>
<evidence type="ECO:0000313" key="7">
    <source>
        <dbReference type="EMBL" id="VAX10823.1"/>
    </source>
</evidence>
<keyword evidence="4" id="KW-0067">ATP-binding</keyword>
<evidence type="ECO:0000259" key="6">
    <source>
        <dbReference type="PROSITE" id="PS50011"/>
    </source>
</evidence>
<keyword evidence="2" id="KW-0547">Nucleotide-binding</keyword>
<proteinExistence type="predicted"/>
<keyword evidence="7" id="KW-0723">Serine/threonine-protein kinase</keyword>
<dbReference type="SUPFAM" id="SSF48452">
    <property type="entry name" value="TPR-like"/>
    <property type="match status" value="1"/>
</dbReference>
<evidence type="ECO:0000256" key="5">
    <source>
        <dbReference type="SAM" id="Phobius"/>
    </source>
</evidence>
<dbReference type="InterPro" id="IPR000719">
    <property type="entry name" value="Prot_kinase_dom"/>
</dbReference>
<evidence type="ECO:0000256" key="1">
    <source>
        <dbReference type="ARBA" id="ARBA00022679"/>
    </source>
</evidence>
<dbReference type="SMART" id="SM00220">
    <property type="entry name" value="S_TKc"/>
    <property type="match status" value="1"/>
</dbReference>
<gene>
    <name evidence="7" type="ORF">MNBD_GAMMA25-2472</name>
</gene>
<dbReference type="SUPFAM" id="SSF56112">
    <property type="entry name" value="Protein kinase-like (PK-like)"/>
    <property type="match status" value="1"/>
</dbReference>
<dbReference type="AlphaFoldDB" id="A0A3B1BFF8"/>
<protein>
    <submittedName>
        <fullName evidence="7">Serine/threonine protein kinase PpkA</fullName>
        <ecNumber evidence="7">2.7.11.1</ecNumber>
    </submittedName>
</protein>
<keyword evidence="5" id="KW-1133">Transmembrane helix</keyword>
<dbReference type="EMBL" id="UOFY01000054">
    <property type="protein sequence ID" value="VAX10823.1"/>
    <property type="molecule type" value="Genomic_DNA"/>
</dbReference>
<name>A0A3B1BFF8_9ZZZZ</name>